<dbReference type="EMBL" id="MT142128">
    <property type="protein sequence ID" value="QJA74911.1"/>
    <property type="molecule type" value="Genomic_DNA"/>
</dbReference>
<name>A0A6M3JZZ5_9ZZZZ</name>
<gene>
    <name evidence="1" type="ORF">MM415A01897_0012</name>
</gene>
<reference evidence="1" key="1">
    <citation type="submission" date="2020-03" db="EMBL/GenBank/DDBJ databases">
        <title>The deep terrestrial virosphere.</title>
        <authorList>
            <person name="Holmfeldt K."/>
            <person name="Nilsson E."/>
            <person name="Simone D."/>
            <person name="Lopez-Fernandez M."/>
            <person name="Wu X."/>
            <person name="de Brujin I."/>
            <person name="Lundin D."/>
            <person name="Andersson A."/>
            <person name="Bertilsson S."/>
            <person name="Dopson M."/>
        </authorList>
    </citation>
    <scope>NUCLEOTIDE SEQUENCE</scope>
    <source>
        <strain evidence="1">MM415A01897</strain>
    </source>
</reference>
<accession>A0A6M3JZZ5</accession>
<protein>
    <submittedName>
        <fullName evidence="1">Uncharacterized protein</fullName>
    </submittedName>
</protein>
<proteinExistence type="predicted"/>
<organism evidence="1">
    <name type="scientific">viral metagenome</name>
    <dbReference type="NCBI Taxonomy" id="1070528"/>
    <lineage>
        <taxon>unclassified sequences</taxon>
        <taxon>metagenomes</taxon>
        <taxon>organismal metagenomes</taxon>
    </lineage>
</organism>
<sequence>MKKYISIILLMGLLLVSSQVYSGTIKVDEVHTGDFYSDTNDYINFNDVIWSLETIIFKDQTSAITLGDGTQGVDWRLLADGNANDGWIKYKEDEDRWEFNNDVDVIGDLTAGTIASDAGISGTWVSTDLLTLTGGTITEAAQINVTKIDTYLPGVTVGVTLDDDLYVTGMITAHKKEVGIDAEATDAYVVDLDPNLSAYSEGLVVWFDPNNANTGACTLRLTGGLTAKSIKTQGGDDPPDNYIEATYSRPGVMYNATQGCWILITPDANP</sequence>
<dbReference type="AlphaFoldDB" id="A0A6M3JZZ5"/>
<evidence type="ECO:0000313" key="1">
    <source>
        <dbReference type="EMBL" id="QJA74911.1"/>
    </source>
</evidence>